<reference evidence="2" key="1">
    <citation type="submission" date="2017-02" db="UniProtKB">
        <authorList>
            <consortium name="WormBaseParasite"/>
        </authorList>
    </citation>
    <scope>IDENTIFICATION</scope>
</reference>
<keyword evidence="1" id="KW-1185">Reference proteome</keyword>
<evidence type="ECO:0000313" key="1">
    <source>
        <dbReference type="Proteomes" id="UP000036681"/>
    </source>
</evidence>
<protein>
    <submittedName>
        <fullName evidence="2">Uncharacterized protein</fullName>
    </submittedName>
</protein>
<sequence>MFSRSSGSFGNPDHKRLAQSNVDSLTLFRGTQLMYGTSPLVTCTHAHTAANGFLYREAGKAPRKCGSHLRGINC</sequence>
<dbReference type="AlphaFoldDB" id="A0A0M3HRT8"/>
<dbReference type="WBParaSite" id="ALUE_0000508201-mRNA-1">
    <property type="protein sequence ID" value="ALUE_0000508201-mRNA-1"/>
    <property type="gene ID" value="ALUE_0000508201"/>
</dbReference>
<evidence type="ECO:0000313" key="2">
    <source>
        <dbReference type="WBParaSite" id="ALUE_0000508201-mRNA-1"/>
    </source>
</evidence>
<accession>A0A0M3HRT8</accession>
<organism evidence="1 2">
    <name type="scientific">Ascaris lumbricoides</name>
    <name type="common">Giant roundworm</name>
    <dbReference type="NCBI Taxonomy" id="6252"/>
    <lineage>
        <taxon>Eukaryota</taxon>
        <taxon>Metazoa</taxon>
        <taxon>Ecdysozoa</taxon>
        <taxon>Nematoda</taxon>
        <taxon>Chromadorea</taxon>
        <taxon>Rhabditida</taxon>
        <taxon>Spirurina</taxon>
        <taxon>Ascaridomorpha</taxon>
        <taxon>Ascaridoidea</taxon>
        <taxon>Ascarididae</taxon>
        <taxon>Ascaris</taxon>
    </lineage>
</organism>
<dbReference type="Proteomes" id="UP000036681">
    <property type="component" value="Unplaced"/>
</dbReference>
<name>A0A0M3HRT8_ASCLU</name>
<proteinExistence type="predicted"/>